<accession>A0ABR9W9H6</accession>
<dbReference type="Proteomes" id="UP000634134">
    <property type="component" value="Unassembled WGS sequence"/>
</dbReference>
<dbReference type="PANTHER" id="PTHR38011">
    <property type="entry name" value="DIHYDROFOLATE REDUCTASE FAMILY PROTEIN (AFU_ORTHOLOGUE AFUA_8G06820)"/>
    <property type="match status" value="1"/>
</dbReference>
<name>A0ABR9W9H6_9BACT</name>
<dbReference type="SUPFAM" id="SSF53597">
    <property type="entry name" value="Dihydrofolate reductase-like"/>
    <property type="match status" value="1"/>
</dbReference>
<proteinExistence type="predicted"/>
<gene>
    <name evidence="2" type="ORF">IEE83_03275</name>
</gene>
<keyword evidence="3" id="KW-1185">Reference proteome</keyword>
<dbReference type="InterPro" id="IPR024072">
    <property type="entry name" value="DHFR-like_dom_sf"/>
</dbReference>
<evidence type="ECO:0000313" key="3">
    <source>
        <dbReference type="Proteomes" id="UP000634134"/>
    </source>
</evidence>
<organism evidence="2 3">
    <name type="scientific">Dyadobacter subterraneus</name>
    <dbReference type="NCBI Taxonomy" id="2773304"/>
    <lineage>
        <taxon>Bacteria</taxon>
        <taxon>Pseudomonadati</taxon>
        <taxon>Bacteroidota</taxon>
        <taxon>Cytophagia</taxon>
        <taxon>Cytophagales</taxon>
        <taxon>Spirosomataceae</taxon>
        <taxon>Dyadobacter</taxon>
    </lineage>
</organism>
<evidence type="ECO:0000259" key="1">
    <source>
        <dbReference type="Pfam" id="PF01872"/>
    </source>
</evidence>
<dbReference type="RefSeq" id="WP_194119192.1">
    <property type="nucleotide sequence ID" value="NZ_JACYGY010000001.1"/>
</dbReference>
<reference evidence="3" key="1">
    <citation type="submission" date="2023-07" db="EMBL/GenBank/DDBJ databases">
        <title>Dyadobacter sp. nov 'subterranea' isolated from contaminted grondwater.</title>
        <authorList>
            <person name="Szabo I."/>
            <person name="Al-Omari J."/>
            <person name="Szerdahelyi S.G."/>
            <person name="Rado J."/>
        </authorList>
    </citation>
    <scope>NUCLEOTIDE SEQUENCE [LARGE SCALE GENOMIC DNA]</scope>
    <source>
        <strain evidence="3">UP-52</strain>
    </source>
</reference>
<dbReference type="InterPro" id="IPR002734">
    <property type="entry name" value="RibDG_C"/>
</dbReference>
<protein>
    <submittedName>
        <fullName evidence="2">Dihydrofolate reductase family protein</fullName>
    </submittedName>
</protein>
<dbReference type="Pfam" id="PF01872">
    <property type="entry name" value="RibD_C"/>
    <property type="match status" value="1"/>
</dbReference>
<dbReference type="EMBL" id="JACYGY010000001">
    <property type="protein sequence ID" value="MBE9460894.1"/>
    <property type="molecule type" value="Genomic_DNA"/>
</dbReference>
<evidence type="ECO:0000313" key="2">
    <source>
        <dbReference type="EMBL" id="MBE9460894.1"/>
    </source>
</evidence>
<sequence length="189" mass="20746">MRKIKIMEHVSLDGIIEQGEGYAYDNWTAPYRSPAGLEAVMESHGSAFDLLLGRVTYDIWAAYWPYAGNTPIANGINAATKYIATHRPESLEWGPVEELGTDIVEGVRKIKAADGPDIILWGSSTLTSILLDQGLIDEVVLITYPVLLGKGKRFFSDIVYARELAFVSSKVTTTGVLINTYKHVGALKV</sequence>
<dbReference type="Gene3D" id="3.40.430.10">
    <property type="entry name" value="Dihydrofolate Reductase, subunit A"/>
    <property type="match status" value="1"/>
</dbReference>
<dbReference type="InterPro" id="IPR050765">
    <property type="entry name" value="Riboflavin_Biosynth_HTPR"/>
</dbReference>
<feature type="domain" description="Bacterial bifunctional deaminase-reductase C-terminal" evidence="1">
    <location>
        <begin position="9"/>
        <end position="177"/>
    </location>
</feature>
<comment type="caution">
    <text evidence="2">The sequence shown here is derived from an EMBL/GenBank/DDBJ whole genome shotgun (WGS) entry which is preliminary data.</text>
</comment>
<dbReference type="PANTHER" id="PTHR38011:SF2">
    <property type="entry name" value="BIFUNCTIONAL DEAMINASE-REDUCTASE DOMAIN PROTEIN"/>
    <property type="match status" value="1"/>
</dbReference>